<dbReference type="Proteomes" id="UP000565579">
    <property type="component" value="Unassembled WGS sequence"/>
</dbReference>
<dbReference type="SUPFAM" id="SSF48403">
    <property type="entry name" value="Ankyrin repeat"/>
    <property type="match status" value="1"/>
</dbReference>
<name>A0A7X0P5F7_9ACTN</name>
<dbReference type="InterPro" id="IPR036770">
    <property type="entry name" value="Ankyrin_rpt-contain_sf"/>
</dbReference>
<sequence>MGQDRVSTWDGVTLRSSYKDRVVEGRDQLAQAARDGDWPTVLDLLDEHPEWINSGRVGGRSGYAPLHQVAWHGAAADLADQLVARGAWRTLRTAQGEQPVDIAGRLGHRHLLVPLTPVILHPLPIETMRSIQRHFHALIHERAGDLITEQQLRLPELETLTEQRNPACWFAVPGMYGGFSYRLDRTQLIVESWCRVVGGSGQRHVIDEHGARLVAEGFV</sequence>
<protein>
    <recommendedName>
        <fullName evidence="3">Ankyrin repeat domain-containing protein</fullName>
    </recommendedName>
</protein>
<organism evidence="1 2">
    <name type="scientific">Nonomuraea rubra</name>
    <dbReference type="NCBI Taxonomy" id="46180"/>
    <lineage>
        <taxon>Bacteria</taxon>
        <taxon>Bacillati</taxon>
        <taxon>Actinomycetota</taxon>
        <taxon>Actinomycetes</taxon>
        <taxon>Streptosporangiales</taxon>
        <taxon>Streptosporangiaceae</taxon>
        <taxon>Nonomuraea</taxon>
    </lineage>
</organism>
<comment type="caution">
    <text evidence="1">The sequence shown here is derived from an EMBL/GenBank/DDBJ whole genome shotgun (WGS) entry which is preliminary data.</text>
</comment>
<dbReference type="RefSeq" id="WP_185110024.1">
    <property type="nucleotide sequence ID" value="NZ_BAAAXY010000006.1"/>
</dbReference>
<reference evidence="1 2" key="1">
    <citation type="submission" date="2020-08" db="EMBL/GenBank/DDBJ databases">
        <title>Sequencing the genomes of 1000 actinobacteria strains.</title>
        <authorList>
            <person name="Klenk H.-P."/>
        </authorList>
    </citation>
    <scope>NUCLEOTIDE SEQUENCE [LARGE SCALE GENOMIC DNA]</scope>
    <source>
        <strain evidence="1 2">DSM 43768</strain>
    </source>
</reference>
<evidence type="ECO:0000313" key="1">
    <source>
        <dbReference type="EMBL" id="MBB6555439.1"/>
    </source>
</evidence>
<evidence type="ECO:0000313" key="2">
    <source>
        <dbReference type="Proteomes" id="UP000565579"/>
    </source>
</evidence>
<accession>A0A7X0P5F7</accession>
<dbReference type="EMBL" id="JACHMI010000001">
    <property type="protein sequence ID" value="MBB6555439.1"/>
    <property type="molecule type" value="Genomic_DNA"/>
</dbReference>
<gene>
    <name evidence="1" type="ORF">HD593_010234</name>
</gene>
<keyword evidence="2" id="KW-1185">Reference proteome</keyword>
<dbReference type="AlphaFoldDB" id="A0A7X0P5F7"/>
<proteinExistence type="predicted"/>
<evidence type="ECO:0008006" key="3">
    <source>
        <dbReference type="Google" id="ProtNLM"/>
    </source>
</evidence>
<dbReference type="Gene3D" id="1.25.40.20">
    <property type="entry name" value="Ankyrin repeat-containing domain"/>
    <property type="match status" value="1"/>
</dbReference>